<feature type="domain" description="Thioredoxin" evidence="3">
    <location>
        <begin position="22"/>
        <end position="186"/>
    </location>
</feature>
<dbReference type="RefSeq" id="WP_217777920.1">
    <property type="nucleotide sequence ID" value="NZ_JAHRWL010000001.1"/>
</dbReference>
<sequence>MTRILPLAIAAAAVLGAALWWFVLRDPAPQVTQIQPLGSAEASEADVNTDGIVEMVQGAADAPVEVIEYASFTCPHCGTFHQTVYPQLKADYIDTGKVRFVYREVYFDKYGMWASLIARCAGPEKFFGITDLIYKTQRDWTRAGSDAAIAEELRKIGRLAGIDNAQLDACLSDADTLRSLVAWYQANAQKDGISSTPSFVIDGQLYSNMAYSEFQGILNEKLGQ</sequence>
<comment type="function">
    <text evidence="1">May be required for disulfide bond formation in some proteins.</text>
</comment>
<reference evidence="4" key="1">
    <citation type="submission" date="2021-06" db="EMBL/GenBank/DDBJ databases">
        <title>Thalassococcus sp. CAU 1522 isolated from sea sand, Republic of Korea.</title>
        <authorList>
            <person name="Kim W."/>
        </authorList>
    </citation>
    <scope>NUCLEOTIDE SEQUENCE</scope>
    <source>
        <strain evidence="4">CAU 1522</strain>
    </source>
</reference>
<comment type="caution">
    <text evidence="4">The sequence shown here is derived from an EMBL/GenBank/DDBJ whole genome shotgun (WGS) entry which is preliminary data.</text>
</comment>
<evidence type="ECO:0000313" key="4">
    <source>
        <dbReference type="EMBL" id="MBV2360152.1"/>
    </source>
</evidence>
<protein>
    <submittedName>
        <fullName evidence="4">DsbA family protein</fullName>
    </submittedName>
</protein>
<dbReference type="PANTHER" id="PTHR13887">
    <property type="entry name" value="GLUTATHIONE S-TRANSFERASE KAPPA"/>
    <property type="match status" value="1"/>
</dbReference>
<dbReference type="EMBL" id="JAHRWL010000001">
    <property type="protein sequence ID" value="MBV2360152.1"/>
    <property type="molecule type" value="Genomic_DNA"/>
</dbReference>
<evidence type="ECO:0000259" key="3">
    <source>
        <dbReference type="PROSITE" id="PS51352"/>
    </source>
</evidence>
<accession>A0ABS6N8Y0</accession>
<organism evidence="4 5">
    <name type="scientific">Thalassococcus arenae</name>
    <dbReference type="NCBI Taxonomy" id="2851652"/>
    <lineage>
        <taxon>Bacteria</taxon>
        <taxon>Pseudomonadati</taxon>
        <taxon>Pseudomonadota</taxon>
        <taxon>Alphaproteobacteria</taxon>
        <taxon>Rhodobacterales</taxon>
        <taxon>Roseobacteraceae</taxon>
        <taxon>Thalassococcus</taxon>
    </lineage>
</organism>
<dbReference type="PROSITE" id="PS51352">
    <property type="entry name" value="THIOREDOXIN_2"/>
    <property type="match status" value="1"/>
</dbReference>
<dbReference type="PANTHER" id="PTHR13887:SF56">
    <property type="entry name" value="THIOREDOXIN-LIKE REDUCTASE RV2466C"/>
    <property type="match status" value="1"/>
</dbReference>
<keyword evidence="5" id="KW-1185">Reference proteome</keyword>
<evidence type="ECO:0000256" key="2">
    <source>
        <dbReference type="ARBA" id="ARBA00005791"/>
    </source>
</evidence>
<gene>
    <name evidence="4" type="ORF">KUH32_10235</name>
</gene>
<comment type="similarity">
    <text evidence="2">Belongs to the thioredoxin family. DsbA subfamily.</text>
</comment>
<dbReference type="Proteomes" id="UP001166293">
    <property type="component" value="Unassembled WGS sequence"/>
</dbReference>
<dbReference type="InterPro" id="IPR013766">
    <property type="entry name" value="Thioredoxin_domain"/>
</dbReference>
<evidence type="ECO:0000256" key="1">
    <source>
        <dbReference type="ARBA" id="ARBA00003565"/>
    </source>
</evidence>
<dbReference type="InterPro" id="IPR012336">
    <property type="entry name" value="Thioredoxin-like_fold"/>
</dbReference>
<dbReference type="Pfam" id="PF13462">
    <property type="entry name" value="Thioredoxin_4"/>
    <property type="match status" value="1"/>
</dbReference>
<name>A0ABS6N8Y0_9RHOB</name>
<evidence type="ECO:0000313" key="5">
    <source>
        <dbReference type="Proteomes" id="UP001166293"/>
    </source>
</evidence>
<proteinExistence type="inferred from homology"/>